<reference evidence="10" key="1">
    <citation type="submission" date="2020-11" db="EMBL/GenBank/DDBJ databases">
        <authorList>
            <person name="Tran Van P."/>
        </authorList>
    </citation>
    <scope>NUCLEOTIDE SEQUENCE</scope>
</reference>
<evidence type="ECO:0000256" key="5">
    <source>
        <dbReference type="ARBA" id="ARBA00022927"/>
    </source>
</evidence>
<sequence length="374" mass="41079">MVVCNSGCIERCVECPLRPTTHWPLEGRHMCCSLLRVLLIITKTMSAAISMGSDLKDYVSARNGDKPSLTDNVKSLFNNGNNKAKQWFYQPLSTEDIAADDSHMDSIGDNRTPSTSKSWFSSLSLSSNTQNEANDWLPSLSRTQRVIGFISTFYIPLLVFKARKFALLFTFGSLFIVLSFSVLWGPISHMKHLFSQQRLPFTLTYFGSLFMTLYFALKVQSTVLTALFAVIQVIALLWYVVSYLPGGQTGLMFFTKIATKAAAKGLPYLPKTRFPLSVFWRLISSLKSNVADAADNTDDCAAGLSPWAVPTASAPLTHCGSDTTGRRPSLCGNAFAAFGSASAPEGACSHRIYDHSIDASVPRIDRSLLCESTL</sequence>
<evidence type="ECO:0000256" key="6">
    <source>
        <dbReference type="ARBA" id="ARBA00022989"/>
    </source>
</evidence>
<feature type="transmembrane region" description="Helical" evidence="9">
    <location>
        <begin position="199"/>
        <end position="217"/>
    </location>
</feature>
<dbReference type="Pfam" id="PF04178">
    <property type="entry name" value="Got1"/>
    <property type="match status" value="1"/>
</dbReference>
<evidence type="ECO:0000256" key="8">
    <source>
        <dbReference type="ARBA" id="ARBA00025800"/>
    </source>
</evidence>
<dbReference type="AlphaFoldDB" id="A0A7R9LBS1"/>
<gene>
    <name evidence="10" type="ORF">OSB1V03_LOCUS17528</name>
</gene>
<comment type="function">
    <text evidence="1 9">May be involved in fusion of retrograde transport vesicles derived from an endocytic compartment with the Golgi complex.</text>
</comment>
<proteinExistence type="inferred from homology"/>
<comment type="subcellular location">
    <subcellularLocation>
        <location evidence="2 9">Membrane</location>
        <topology evidence="2 9">Multi-pass membrane protein</topology>
    </subcellularLocation>
</comment>
<dbReference type="EMBL" id="CAJPIZ010021300">
    <property type="protein sequence ID" value="CAG2117575.1"/>
    <property type="molecule type" value="Genomic_DNA"/>
</dbReference>
<dbReference type="OrthoDB" id="660759at2759"/>
<name>A0A7R9LBS1_9ACAR</name>
<evidence type="ECO:0000256" key="2">
    <source>
        <dbReference type="ARBA" id="ARBA00004141"/>
    </source>
</evidence>
<dbReference type="EMBL" id="OC875875">
    <property type="protein sequence ID" value="CAD7638770.1"/>
    <property type="molecule type" value="Genomic_DNA"/>
</dbReference>
<dbReference type="GO" id="GO:0005737">
    <property type="term" value="C:cytoplasm"/>
    <property type="evidence" value="ECO:0007669"/>
    <property type="project" value="UniProtKB-ARBA"/>
</dbReference>
<protein>
    <recommendedName>
        <fullName evidence="9">Vesicle transport protein</fullName>
    </recommendedName>
</protein>
<evidence type="ECO:0000256" key="3">
    <source>
        <dbReference type="ARBA" id="ARBA00022448"/>
    </source>
</evidence>
<comment type="caution">
    <text evidence="9">Lacks conserved residue(s) required for the propagation of feature annotation.</text>
</comment>
<keyword evidence="11" id="KW-1185">Reference proteome</keyword>
<keyword evidence="3 9" id="KW-0813">Transport</keyword>
<keyword evidence="4 9" id="KW-0812">Transmembrane</keyword>
<dbReference type="GO" id="GO:0016020">
    <property type="term" value="C:membrane"/>
    <property type="evidence" value="ECO:0007669"/>
    <property type="project" value="UniProtKB-SubCell"/>
</dbReference>
<keyword evidence="6 9" id="KW-1133">Transmembrane helix</keyword>
<evidence type="ECO:0000256" key="4">
    <source>
        <dbReference type="ARBA" id="ARBA00022692"/>
    </source>
</evidence>
<feature type="transmembrane region" description="Helical" evidence="9">
    <location>
        <begin position="223"/>
        <end position="244"/>
    </location>
</feature>
<dbReference type="GO" id="GO:0012505">
    <property type="term" value="C:endomembrane system"/>
    <property type="evidence" value="ECO:0007669"/>
    <property type="project" value="UniProtKB-ARBA"/>
</dbReference>
<evidence type="ECO:0000256" key="7">
    <source>
        <dbReference type="ARBA" id="ARBA00023136"/>
    </source>
</evidence>
<dbReference type="PANTHER" id="PTHR23137:SF36">
    <property type="entry name" value="VESICLE TRANSPORT PROTEIN SFT2C"/>
    <property type="match status" value="1"/>
</dbReference>
<evidence type="ECO:0000313" key="11">
    <source>
        <dbReference type="Proteomes" id="UP000759131"/>
    </source>
</evidence>
<evidence type="ECO:0000256" key="1">
    <source>
        <dbReference type="ARBA" id="ARBA00003566"/>
    </source>
</evidence>
<dbReference type="InterPro" id="IPR011691">
    <property type="entry name" value="Vesicle_transpt_SFT2"/>
</dbReference>
<evidence type="ECO:0000256" key="9">
    <source>
        <dbReference type="RuleBase" id="RU363111"/>
    </source>
</evidence>
<dbReference type="GO" id="GO:0015031">
    <property type="term" value="P:protein transport"/>
    <property type="evidence" value="ECO:0007669"/>
    <property type="project" value="UniProtKB-KW"/>
</dbReference>
<feature type="transmembrane region" description="Helical" evidence="9">
    <location>
        <begin position="168"/>
        <end position="187"/>
    </location>
</feature>
<comment type="similarity">
    <text evidence="8 9">Belongs to the SFT2 family.</text>
</comment>
<evidence type="ECO:0000313" key="10">
    <source>
        <dbReference type="EMBL" id="CAD7638770.1"/>
    </source>
</evidence>
<keyword evidence="7 9" id="KW-0472">Membrane</keyword>
<dbReference type="InterPro" id="IPR007305">
    <property type="entry name" value="Vesicle_transpt_Got1/SFT2"/>
</dbReference>
<organism evidence="10">
    <name type="scientific">Medioppia subpectinata</name>
    <dbReference type="NCBI Taxonomy" id="1979941"/>
    <lineage>
        <taxon>Eukaryota</taxon>
        <taxon>Metazoa</taxon>
        <taxon>Ecdysozoa</taxon>
        <taxon>Arthropoda</taxon>
        <taxon>Chelicerata</taxon>
        <taxon>Arachnida</taxon>
        <taxon>Acari</taxon>
        <taxon>Acariformes</taxon>
        <taxon>Sarcoptiformes</taxon>
        <taxon>Oribatida</taxon>
        <taxon>Brachypylina</taxon>
        <taxon>Oppioidea</taxon>
        <taxon>Oppiidae</taxon>
        <taxon>Medioppia</taxon>
    </lineage>
</organism>
<dbReference type="Proteomes" id="UP000759131">
    <property type="component" value="Unassembled WGS sequence"/>
</dbReference>
<dbReference type="GO" id="GO:0016192">
    <property type="term" value="P:vesicle-mediated transport"/>
    <property type="evidence" value="ECO:0007669"/>
    <property type="project" value="InterPro"/>
</dbReference>
<keyword evidence="5 9" id="KW-0653">Protein transport</keyword>
<accession>A0A7R9LBS1</accession>
<dbReference type="PANTHER" id="PTHR23137">
    <property type="entry name" value="VESICLE TRANSPORT PROTEIN-RELATED"/>
    <property type="match status" value="1"/>
</dbReference>